<keyword evidence="4" id="KW-1185">Reference proteome</keyword>
<dbReference type="STRING" id="59894.ENSFALP00000001238"/>
<organism evidence="3 4">
    <name type="scientific">Ficedula albicollis</name>
    <name type="common">Collared flycatcher</name>
    <name type="synonym">Muscicapa albicollis</name>
    <dbReference type="NCBI Taxonomy" id="59894"/>
    <lineage>
        <taxon>Eukaryota</taxon>
        <taxon>Metazoa</taxon>
        <taxon>Chordata</taxon>
        <taxon>Craniata</taxon>
        <taxon>Vertebrata</taxon>
        <taxon>Euteleostomi</taxon>
        <taxon>Archelosauria</taxon>
        <taxon>Archosauria</taxon>
        <taxon>Dinosauria</taxon>
        <taxon>Saurischia</taxon>
        <taxon>Theropoda</taxon>
        <taxon>Coelurosauria</taxon>
        <taxon>Aves</taxon>
        <taxon>Neognathae</taxon>
        <taxon>Neoaves</taxon>
        <taxon>Telluraves</taxon>
        <taxon>Australaves</taxon>
        <taxon>Passeriformes</taxon>
        <taxon>Muscicapidae</taxon>
        <taxon>Ficedula</taxon>
    </lineage>
</organism>
<feature type="transmembrane region" description="Helical" evidence="2">
    <location>
        <begin position="482"/>
        <end position="502"/>
    </location>
</feature>
<feature type="transmembrane region" description="Helical" evidence="2">
    <location>
        <begin position="200"/>
        <end position="221"/>
    </location>
</feature>
<dbReference type="GO" id="GO:0002224">
    <property type="term" value="P:toll-like receptor signaling pathway"/>
    <property type="evidence" value="ECO:0007669"/>
    <property type="project" value="Ensembl"/>
</dbReference>
<dbReference type="GO" id="GO:0005768">
    <property type="term" value="C:endosome"/>
    <property type="evidence" value="ECO:0007669"/>
    <property type="project" value="Ensembl"/>
</dbReference>
<feature type="region of interest" description="Disordered" evidence="1">
    <location>
        <begin position="676"/>
        <end position="726"/>
    </location>
</feature>
<dbReference type="AlphaFoldDB" id="U3JEN4"/>
<dbReference type="GeneTree" id="ENSGT00530000063359"/>
<keyword evidence="2" id="KW-0812">Transmembrane</keyword>
<dbReference type="GO" id="GO:0032755">
    <property type="term" value="P:positive regulation of interleukin-6 production"/>
    <property type="evidence" value="ECO:0007669"/>
    <property type="project" value="Ensembl"/>
</dbReference>
<feature type="transmembrane region" description="Helical" evidence="2">
    <location>
        <begin position="514"/>
        <end position="537"/>
    </location>
</feature>
<dbReference type="GO" id="GO:0034154">
    <property type="term" value="P:toll-like receptor 7 signaling pathway"/>
    <property type="evidence" value="ECO:0007669"/>
    <property type="project" value="Ensembl"/>
</dbReference>
<dbReference type="PANTHER" id="PTHR46744">
    <property type="entry name" value="PROTEIN UNC-93 HOMOLOG B1"/>
    <property type="match status" value="1"/>
</dbReference>
<feature type="region of interest" description="Disordered" evidence="1">
    <location>
        <begin position="55"/>
        <end position="168"/>
    </location>
</feature>
<feature type="transmembrane region" description="Helical" evidence="2">
    <location>
        <begin position="354"/>
        <end position="382"/>
    </location>
</feature>
<feature type="transmembrane region" description="Helical" evidence="2">
    <location>
        <begin position="277"/>
        <end position="295"/>
    </location>
</feature>
<dbReference type="Ensembl" id="ENSFALT00000001244.2">
    <property type="protein sequence ID" value="ENSFALP00000001238.2"/>
    <property type="gene ID" value="ENSFALG00000001185.2"/>
</dbReference>
<name>U3JEN4_FICAL</name>
<evidence type="ECO:0000313" key="3">
    <source>
        <dbReference type="Ensembl" id="ENSFALP00000001238.2"/>
    </source>
</evidence>
<dbReference type="InterPro" id="IPR043268">
    <property type="entry name" value="UNC93B1"/>
</dbReference>
<keyword evidence="2" id="KW-0472">Membrane</keyword>
<dbReference type="GO" id="GO:0034138">
    <property type="term" value="P:toll-like receptor 3 signaling pathway"/>
    <property type="evidence" value="ECO:0007669"/>
    <property type="project" value="Ensembl"/>
</dbReference>
<dbReference type="GO" id="GO:0006886">
    <property type="term" value="P:intracellular protein transport"/>
    <property type="evidence" value="ECO:0007669"/>
    <property type="project" value="Ensembl"/>
</dbReference>
<dbReference type="GO" id="GO:0000902">
    <property type="term" value="P:cell morphogenesis"/>
    <property type="evidence" value="ECO:0007669"/>
    <property type="project" value="Ensembl"/>
</dbReference>
<proteinExistence type="predicted"/>
<dbReference type="GO" id="GO:0005783">
    <property type="term" value="C:endoplasmic reticulum"/>
    <property type="evidence" value="ECO:0007669"/>
    <property type="project" value="Ensembl"/>
</dbReference>
<dbReference type="GO" id="GO:0035325">
    <property type="term" value="F:Toll-like receptor binding"/>
    <property type="evidence" value="ECO:0007669"/>
    <property type="project" value="Ensembl"/>
</dbReference>
<sequence>MGDRQDVLPLPHCHDPSGAVPCISPLSCRNHHPPKSPISRIPRYRLGQVLPRRCHPFRPAQQSPRPAPGHPAVPGTRAPSRPQLWGGTRAGTCPTTPPLGCPPALWHIPRSGKGKRKQQGAAPSATGTPRRQHPSRGPGLPEAPMEKDVDGCQDGAKTLPSTGLGTEGAETQLDDFVGAHPDYNEEEEEQKYFRRKRLGVIKNVVAASLAGTLTYSVYLGLLQMQLILHYDETYREVKYSNIRLEDIDHKVLMGINVTPVAALLYTPIFIRFFGTKWAMFLAVGIYALFVSSNYWERYYTLVPSAVAIGMVIVPLWASMGTYITRMAQKYYEYVNYKEEQEKERQRRPRDACNAYIIVFQTVFYSCFHLSFVCAQMPMVFFLNNYLYQLNHTLFAVKHCGTLSHGTLPGFNKTVLQSLPRSVSLIIVESALMAAAFLAMLVVLVLCGAAYRPMEEIDMRSIGWGNIFQLPFKHMRDYRLRHLFPLFIYSGFEVLFVCTGFSLNYGVCALGLERLAYLLMAYGFSASACSSLALCMLCLRRQIPLLAGAFIHAALLVTLFCWAPEPRYLAQAPLLYSIAVLWGAGSALNKTGISILLGMLYKKKERQDFIFTIYHWWQALAIFTVYLWSGLPMKAKLSIMLLTLVVAVGTYLWMERKVVQNMEVRLPRIPRPRHKTRGYRYLEDNSDETGSDGDGDKEDNDKEDNDRHPTEAASEDELPKEDGEQLG</sequence>
<dbReference type="GO" id="GO:0032009">
    <property type="term" value="C:early phagosome"/>
    <property type="evidence" value="ECO:0007669"/>
    <property type="project" value="Ensembl"/>
</dbReference>
<dbReference type="GO" id="GO:0005764">
    <property type="term" value="C:lysosome"/>
    <property type="evidence" value="ECO:0007669"/>
    <property type="project" value="Ensembl"/>
</dbReference>
<protein>
    <submittedName>
        <fullName evidence="3">Unc-93 homolog B1, TLR signaling regulator</fullName>
    </submittedName>
</protein>
<evidence type="ECO:0000313" key="4">
    <source>
        <dbReference type="Proteomes" id="UP000016665"/>
    </source>
</evidence>
<feature type="compositionally biased region" description="Acidic residues" evidence="1">
    <location>
        <begin position="683"/>
        <end position="702"/>
    </location>
</feature>
<dbReference type="GO" id="GO:0032735">
    <property type="term" value="P:positive regulation of interleukin-12 production"/>
    <property type="evidence" value="ECO:0007669"/>
    <property type="project" value="Ensembl"/>
</dbReference>
<feature type="transmembrane region" description="Helical" evidence="2">
    <location>
        <begin position="634"/>
        <end position="653"/>
    </location>
</feature>
<feature type="transmembrane region" description="Helical" evidence="2">
    <location>
        <begin position="574"/>
        <end position="596"/>
    </location>
</feature>
<dbReference type="GO" id="GO:0034162">
    <property type="term" value="P:toll-like receptor 9 signaling pathway"/>
    <property type="evidence" value="ECO:0007669"/>
    <property type="project" value="Ensembl"/>
</dbReference>
<feature type="transmembrane region" description="Helical" evidence="2">
    <location>
        <begin position="251"/>
        <end position="270"/>
    </location>
</feature>
<evidence type="ECO:0000256" key="2">
    <source>
        <dbReference type="SAM" id="Phobius"/>
    </source>
</evidence>
<dbReference type="Proteomes" id="UP000016665">
    <property type="component" value="Chromosome 5"/>
</dbReference>
<keyword evidence="2" id="KW-1133">Transmembrane helix</keyword>
<dbReference type="CDD" id="cd17408">
    <property type="entry name" value="MFS_unc93B1"/>
    <property type="match status" value="1"/>
</dbReference>
<dbReference type="HOGENOM" id="CLU_037591_1_0_1"/>
<gene>
    <name evidence="3" type="primary">UNC93B1</name>
</gene>
<reference evidence="3" key="2">
    <citation type="submission" date="2025-08" db="UniProtKB">
        <authorList>
            <consortium name="Ensembl"/>
        </authorList>
    </citation>
    <scope>IDENTIFICATION</scope>
</reference>
<dbReference type="PANTHER" id="PTHR46744:SF1">
    <property type="entry name" value="PROTEIN UNC-93 HOMOLOG B1"/>
    <property type="match status" value="1"/>
</dbReference>
<accession>U3JEN4</accession>
<feature type="transmembrane region" description="Helical" evidence="2">
    <location>
        <begin position="608"/>
        <end position="628"/>
    </location>
</feature>
<dbReference type="eggNOG" id="KOG3097">
    <property type="taxonomic scope" value="Eukaryota"/>
</dbReference>
<reference evidence="3" key="3">
    <citation type="submission" date="2025-09" db="UniProtKB">
        <authorList>
            <consortium name="Ensembl"/>
        </authorList>
    </citation>
    <scope>IDENTIFICATION</scope>
</reference>
<dbReference type="GO" id="GO:0019886">
    <property type="term" value="P:antigen processing and presentation of exogenous peptide antigen via MHC class II"/>
    <property type="evidence" value="ECO:0007669"/>
    <property type="project" value="Ensembl"/>
</dbReference>
<evidence type="ECO:0000256" key="1">
    <source>
        <dbReference type="SAM" id="MobiDB-lite"/>
    </source>
</evidence>
<feature type="transmembrane region" description="Helical" evidence="2">
    <location>
        <begin position="424"/>
        <end position="450"/>
    </location>
</feature>
<reference evidence="3 4" key="1">
    <citation type="journal article" date="2012" name="Nature">
        <title>The genomic landscape of species divergence in Ficedula flycatchers.</title>
        <authorList>
            <person name="Ellegren H."/>
            <person name="Smeds L."/>
            <person name="Burri R."/>
            <person name="Olason P.I."/>
            <person name="Backstrom N."/>
            <person name="Kawakami T."/>
            <person name="Kunstner A."/>
            <person name="Makinen H."/>
            <person name="Nadachowska-Brzyska K."/>
            <person name="Qvarnstrom A."/>
            <person name="Uebbing S."/>
            <person name="Wolf J.B."/>
        </authorList>
    </citation>
    <scope>NUCLEOTIDE SEQUENCE [LARGE SCALE GENOMIC DNA]</scope>
</reference>
<dbReference type="GO" id="GO:0002457">
    <property type="term" value="P:T cell antigen processing and presentation"/>
    <property type="evidence" value="ECO:0007669"/>
    <property type="project" value="Ensembl"/>
</dbReference>
<feature type="transmembrane region" description="Helical" evidence="2">
    <location>
        <begin position="301"/>
        <end position="323"/>
    </location>
</feature>
<feature type="transmembrane region" description="Helical" evidence="2">
    <location>
        <begin position="544"/>
        <end position="562"/>
    </location>
</feature>